<evidence type="ECO:0000256" key="1">
    <source>
        <dbReference type="ARBA" id="ARBA00004418"/>
    </source>
</evidence>
<feature type="binding site" description="axial binding residue" evidence="9">
    <location>
        <position position="80"/>
    </location>
    <ligand>
        <name>heme c</name>
        <dbReference type="ChEBI" id="CHEBI:61717"/>
        <label>1</label>
    </ligand>
    <ligandPart>
        <name>Fe</name>
        <dbReference type="ChEBI" id="CHEBI:18248"/>
    </ligandPart>
</feature>
<keyword evidence="5" id="KW-0574">Periplasm</keyword>
<feature type="binding site" description="covalent" evidence="8">
    <location>
        <position position="36"/>
    </location>
    <ligand>
        <name>heme c</name>
        <dbReference type="ChEBI" id="CHEBI:61717"/>
        <label>1</label>
    </ligand>
</feature>
<dbReference type="AlphaFoldDB" id="A0A1F6GL79"/>
<dbReference type="PROSITE" id="PS51007">
    <property type="entry name" value="CYTC"/>
    <property type="match status" value="2"/>
</dbReference>
<evidence type="ECO:0000256" key="7">
    <source>
        <dbReference type="ARBA" id="ARBA00023004"/>
    </source>
</evidence>
<keyword evidence="10" id="KW-0732">Signal</keyword>
<dbReference type="PIRSF" id="PIRSF000005">
    <property type="entry name" value="Cytochrome_c4"/>
    <property type="match status" value="1"/>
</dbReference>
<dbReference type="GO" id="GO:0020037">
    <property type="term" value="F:heme binding"/>
    <property type="evidence" value="ECO:0007669"/>
    <property type="project" value="InterPro"/>
</dbReference>
<dbReference type="GO" id="GO:0042597">
    <property type="term" value="C:periplasmic space"/>
    <property type="evidence" value="ECO:0007669"/>
    <property type="project" value="UniProtKB-SubCell"/>
</dbReference>
<feature type="domain" description="Cytochrome c" evidence="11">
    <location>
        <begin position="19"/>
        <end position="106"/>
    </location>
</feature>
<reference evidence="12 13" key="1">
    <citation type="journal article" date="2016" name="Nat. Commun.">
        <title>Thousands of microbial genomes shed light on interconnected biogeochemical processes in an aquifer system.</title>
        <authorList>
            <person name="Anantharaman K."/>
            <person name="Brown C.T."/>
            <person name="Hug L.A."/>
            <person name="Sharon I."/>
            <person name="Castelle C.J."/>
            <person name="Probst A.J."/>
            <person name="Thomas B.C."/>
            <person name="Singh A."/>
            <person name="Wilkins M.J."/>
            <person name="Karaoz U."/>
            <person name="Brodie E.L."/>
            <person name="Williams K.H."/>
            <person name="Hubbard S.S."/>
            <person name="Banfield J.F."/>
        </authorList>
    </citation>
    <scope>NUCLEOTIDE SEQUENCE [LARGE SCALE GENOMIC DNA]</scope>
</reference>
<organism evidence="12 13">
    <name type="scientific">Candidatus Lambdaproteobacteria bacterium RIFOXYD2_FULL_56_26</name>
    <dbReference type="NCBI Taxonomy" id="1817773"/>
    <lineage>
        <taxon>Bacteria</taxon>
        <taxon>Pseudomonadati</taxon>
        <taxon>Pseudomonadota</taxon>
        <taxon>Candidatus Lambdaproteobacteria</taxon>
    </lineage>
</organism>
<keyword evidence="2" id="KW-0813">Transport</keyword>
<feature type="binding site" description="covalent" evidence="8">
    <location>
        <position position="133"/>
    </location>
    <ligand>
        <name>heme c</name>
        <dbReference type="ChEBI" id="CHEBI:61717"/>
        <label>2</label>
    </ligand>
</feature>
<evidence type="ECO:0000313" key="13">
    <source>
        <dbReference type="Proteomes" id="UP000177583"/>
    </source>
</evidence>
<keyword evidence="6" id="KW-0249">Electron transport</keyword>
<evidence type="ECO:0000313" key="12">
    <source>
        <dbReference type="EMBL" id="OGG98862.1"/>
    </source>
</evidence>
<dbReference type="PANTHER" id="PTHR33751:SF9">
    <property type="entry name" value="CYTOCHROME C4"/>
    <property type="match status" value="1"/>
</dbReference>
<feature type="domain" description="Cytochrome c" evidence="11">
    <location>
        <begin position="116"/>
        <end position="201"/>
    </location>
</feature>
<dbReference type="PANTHER" id="PTHR33751">
    <property type="entry name" value="CBB3-TYPE CYTOCHROME C OXIDASE SUBUNIT FIXP"/>
    <property type="match status" value="1"/>
</dbReference>
<dbReference type="Proteomes" id="UP000177583">
    <property type="component" value="Unassembled WGS sequence"/>
</dbReference>
<gene>
    <name evidence="12" type="ORF">A2557_13235</name>
</gene>
<dbReference type="SUPFAM" id="SSF46626">
    <property type="entry name" value="Cytochrome c"/>
    <property type="match status" value="2"/>
</dbReference>
<evidence type="ECO:0000256" key="5">
    <source>
        <dbReference type="ARBA" id="ARBA00022764"/>
    </source>
</evidence>
<dbReference type="GO" id="GO:0009055">
    <property type="term" value="F:electron transfer activity"/>
    <property type="evidence" value="ECO:0007669"/>
    <property type="project" value="InterPro"/>
</dbReference>
<proteinExistence type="predicted"/>
<dbReference type="EMBL" id="MFNF01000066">
    <property type="protein sequence ID" value="OGG98862.1"/>
    <property type="molecule type" value="Genomic_DNA"/>
</dbReference>
<sequence length="202" mass="21104">MKKSAILISALFFVGLTPAFAEDGARLFQRKGCTTCHGVGGAKPITAQYPSLAGQNAEYIVEQLNSFKDGHRTGINAQQMVQFAKSISKDGAENQTAVASYLAAQAFVGGNNVDADLVEKGKAAFTEKGCTSCHGEGANAPIMPAYPKLAGLSPQYVINQLNAFRDGSRKGTPNADAMAPMATTLAPEEVAAVANYLGSLSR</sequence>
<evidence type="ECO:0000256" key="4">
    <source>
        <dbReference type="ARBA" id="ARBA00022723"/>
    </source>
</evidence>
<dbReference type="InterPro" id="IPR024167">
    <property type="entry name" value="Cytochrome_c4-like"/>
</dbReference>
<protein>
    <recommendedName>
        <fullName evidence="11">Cytochrome c domain-containing protein</fullName>
    </recommendedName>
</protein>
<keyword evidence="4 9" id="KW-0479">Metal-binding</keyword>
<dbReference type="InterPro" id="IPR009056">
    <property type="entry name" value="Cyt_c-like_dom"/>
</dbReference>
<evidence type="ECO:0000256" key="9">
    <source>
        <dbReference type="PIRSR" id="PIRSR000005-2"/>
    </source>
</evidence>
<evidence type="ECO:0000256" key="8">
    <source>
        <dbReference type="PIRSR" id="PIRSR000005-1"/>
    </source>
</evidence>
<feature type="binding site" description="axial binding residue" evidence="9">
    <location>
        <position position="178"/>
    </location>
    <ligand>
        <name>heme c</name>
        <dbReference type="ChEBI" id="CHEBI:61717"/>
        <label>2</label>
    </ligand>
    <ligandPart>
        <name>Fe</name>
        <dbReference type="ChEBI" id="CHEBI:18248"/>
    </ligandPart>
</feature>
<evidence type="ECO:0000256" key="6">
    <source>
        <dbReference type="ARBA" id="ARBA00022982"/>
    </source>
</evidence>
<evidence type="ECO:0000256" key="2">
    <source>
        <dbReference type="ARBA" id="ARBA00022448"/>
    </source>
</evidence>
<evidence type="ECO:0000259" key="11">
    <source>
        <dbReference type="PROSITE" id="PS51007"/>
    </source>
</evidence>
<comment type="subcellular location">
    <subcellularLocation>
        <location evidence="1">Periplasm</location>
    </subcellularLocation>
</comment>
<dbReference type="InterPro" id="IPR036909">
    <property type="entry name" value="Cyt_c-like_dom_sf"/>
</dbReference>
<feature type="chain" id="PRO_5009524709" description="Cytochrome c domain-containing protein" evidence="10">
    <location>
        <begin position="22"/>
        <end position="202"/>
    </location>
</feature>
<dbReference type="Pfam" id="PF00034">
    <property type="entry name" value="Cytochrom_C"/>
    <property type="match status" value="2"/>
</dbReference>
<keyword evidence="3 8" id="KW-0349">Heme</keyword>
<feature type="binding site" description="covalent" evidence="8">
    <location>
        <position position="33"/>
    </location>
    <ligand>
        <name>heme c</name>
        <dbReference type="ChEBI" id="CHEBI:61717"/>
        <label>1</label>
    </ligand>
</feature>
<dbReference type="Gene3D" id="1.10.760.10">
    <property type="entry name" value="Cytochrome c-like domain"/>
    <property type="match status" value="2"/>
</dbReference>
<dbReference type="GO" id="GO:0005506">
    <property type="term" value="F:iron ion binding"/>
    <property type="evidence" value="ECO:0007669"/>
    <property type="project" value="InterPro"/>
</dbReference>
<evidence type="ECO:0000256" key="10">
    <source>
        <dbReference type="SAM" id="SignalP"/>
    </source>
</evidence>
<name>A0A1F6GL79_9PROT</name>
<feature type="binding site" description="axial binding residue" evidence="9">
    <location>
        <position position="37"/>
    </location>
    <ligand>
        <name>heme c</name>
        <dbReference type="ChEBI" id="CHEBI:61717"/>
        <label>1</label>
    </ligand>
    <ligandPart>
        <name>Fe</name>
        <dbReference type="ChEBI" id="CHEBI:18248"/>
    </ligandPart>
</feature>
<feature type="signal peptide" evidence="10">
    <location>
        <begin position="1"/>
        <end position="21"/>
    </location>
</feature>
<feature type="binding site" description="axial binding residue" evidence="9">
    <location>
        <position position="134"/>
    </location>
    <ligand>
        <name>heme c</name>
        <dbReference type="ChEBI" id="CHEBI:61717"/>
        <label>2</label>
    </ligand>
    <ligandPart>
        <name>Fe</name>
        <dbReference type="ChEBI" id="CHEBI:18248"/>
    </ligandPart>
</feature>
<feature type="binding site" description="covalent" evidence="8">
    <location>
        <position position="130"/>
    </location>
    <ligand>
        <name>heme c</name>
        <dbReference type="ChEBI" id="CHEBI:61717"/>
        <label>2</label>
    </ligand>
</feature>
<dbReference type="InterPro" id="IPR050597">
    <property type="entry name" value="Cytochrome_c_Oxidase_Subunit"/>
</dbReference>
<evidence type="ECO:0000256" key="3">
    <source>
        <dbReference type="ARBA" id="ARBA00022617"/>
    </source>
</evidence>
<accession>A0A1F6GL79</accession>
<comment type="PTM">
    <text evidence="8">Binds 2 heme c groups covalently per subunit.</text>
</comment>
<keyword evidence="7 9" id="KW-0408">Iron</keyword>
<comment type="caution">
    <text evidence="12">The sequence shown here is derived from an EMBL/GenBank/DDBJ whole genome shotgun (WGS) entry which is preliminary data.</text>
</comment>